<dbReference type="InterPro" id="IPR020195">
    <property type="entry name" value="SWR1_Swc7"/>
</dbReference>
<name>A0A1G4MDE8_LACFM</name>
<sequence length="125" mass="14588">MDLKNNIALLLLQIIFYRQQELCHLDKSLDSDTLMTDPIIDDAILHKFRNHKLVELHAADLSGIRLRILKNLVKELFEKGLPDDEGPVNVVSLANFYYSQRIRELESEELPKIRNELIRDLHDAQ</sequence>
<dbReference type="EMBL" id="LT598488">
    <property type="protein sequence ID" value="SCW01804.1"/>
    <property type="molecule type" value="Genomic_DNA"/>
</dbReference>
<accession>A0A1G4MDE8</accession>
<gene>
    <name evidence="1" type="ORF">LAFE_0E07624G</name>
</gene>
<dbReference type="OrthoDB" id="4067990at2759"/>
<keyword evidence="2" id="KW-1185">Reference proteome</keyword>
<protein>
    <submittedName>
        <fullName evidence="1">LAFE_0E07624g1_1</fullName>
    </submittedName>
</protein>
<evidence type="ECO:0000313" key="2">
    <source>
        <dbReference type="Proteomes" id="UP000190831"/>
    </source>
</evidence>
<dbReference type="Pfam" id="PF17330">
    <property type="entry name" value="SWC7"/>
    <property type="match status" value="1"/>
</dbReference>
<proteinExistence type="predicted"/>
<evidence type="ECO:0000313" key="1">
    <source>
        <dbReference type="EMBL" id="SCW01804.1"/>
    </source>
</evidence>
<dbReference type="AlphaFoldDB" id="A0A1G4MDE8"/>
<organism evidence="1 2">
    <name type="scientific">Lachancea fermentati</name>
    <name type="common">Zygosaccharomyces fermentati</name>
    <dbReference type="NCBI Taxonomy" id="4955"/>
    <lineage>
        <taxon>Eukaryota</taxon>
        <taxon>Fungi</taxon>
        <taxon>Dikarya</taxon>
        <taxon>Ascomycota</taxon>
        <taxon>Saccharomycotina</taxon>
        <taxon>Saccharomycetes</taxon>
        <taxon>Saccharomycetales</taxon>
        <taxon>Saccharomycetaceae</taxon>
        <taxon>Lachancea</taxon>
    </lineage>
</organism>
<dbReference type="STRING" id="4955.A0A1G4MDE8"/>
<dbReference type="Proteomes" id="UP000190831">
    <property type="component" value="Chromosome E"/>
</dbReference>
<reference evidence="2" key="1">
    <citation type="submission" date="2016-03" db="EMBL/GenBank/DDBJ databases">
        <authorList>
            <person name="Devillers H."/>
        </authorList>
    </citation>
    <scope>NUCLEOTIDE SEQUENCE [LARGE SCALE GENOMIC DNA]</scope>
</reference>
<dbReference type="OMA" id="TLANHYY"/>